<keyword evidence="3" id="KW-0274">FAD</keyword>
<comment type="similarity">
    <text evidence="1">Belongs to the FMO family.</text>
</comment>
<dbReference type="Pfam" id="PF19834">
    <property type="entry name" value="DUF6314"/>
    <property type="match status" value="1"/>
</dbReference>
<dbReference type="OrthoDB" id="66881at2759"/>
<organism evidence="6 7">
    <name type="scientific">Hymenoscyphus albidus</name>
    <dbReference type="NCBI Taxonomy" id="595503"/>
    <lineage>
        <taxon>Eukaryota</taxon>
        <taxon>Fungi</taxon>
        <taxon>Dikarya</taxon>
        <taxon>Ascomycota</taxon>
        <taxon>Pezizomycotina</taxon>
        <taxon>Leotiomycetes</taxon>
        <taxon>Helotiales</taxon>
        <taxon>Helotiaceae</taxon>
        <taxon>Hymenoscyphus</taxon>
    </lineage>
</organism>
<accession>A0A9N9LG40</accession>
<gene>
    <name evidence="6" type="ORF">HYALB_00004381</name>
</gene>
<dbReference type="PANTHER" id="PTHR23023">
    <property type="entry name" value="DIMETHYLANILINE MONOOXYGENASE"/>
    <property type="match status" value="1"/>
</dbReference>
<dbReference type="EMBL" id="CAJVRM010000109">
    <property type="protein sequence ID" value="CAG8974584.1"/>
    <property type="molecule type" value="Genomic_DNA"/>
</dbReference>
<dbReference type="AlphaFoldDB" id="A0A9N9LG40"/>
<keyword evidence="4" id="KW-0560">Oxidoreductase</keyword>
<reference evidence="6" key="1">
    <citation type="submission" date="2021-07" db="EMBL/GenBank/DDBJ databases">
        <authorList>
            <person name="Durling M."/>
        </authorList>
    </citation>
    <scope>NUCLEOTIDE SEQUENCE</scope>
</reference>
<sequence>MSKAKTVCIIGAGPSGIVAAKTLVHDHPKNTFHVTIFEALDRIGGLWPVSEKDDGIVNPDMCTNQSRHTVSFSGLAWPESTPSFPKAWQVGQYLERYIEKYPGYEIRKNTRVVKADLRDGKWTVQTRKGTKESSEVVDQTHEFDHLIVGTGFFGKAKIPKILEGFAKPVVHSSEVRDIKDILVKSSGSSSSSGKRIVVVGGQMSGVEIAAAIASQLSSAENSPEESSIPNISEYTITHVVQNPLWIMPLFFPKDPVVDVAGSQEKAQNSSPDFLPVDLVAYNLGWKPPGPLQNTSGHISVEAANLTHTFMNTYIGSDQSEYSEHLAMIGEVRDFTPYVTVSDSYHEFVRSGKINTSKGKVLGAGKEAPEGLLLQDGENQSQIDDVAAVVLATGFDASPSLDFFSPEPLQHLQFGPTSDAFPLALNIHSTINKAFPSLGFVGFYRSPYWGVIEMQARYLSALWTGDSKASEALASDTTLESMLALRTDPRRAQFPMGDYAYLMESFSEILSIPRTEPSDSTGRTGLVLPARYVSPTASETEKHEASTALSIIDKLVTDSTTAGKFVARAAFRAMQGDWKLTRKITSRIASYPSGTLTGNAYLKPRAPTDKDADMEYLYLETGSFAADNGLTFTAKRSYVHRYTESTDTLSVWFTKADHRTVDYFFHSLQFVAGSGSESSKTGKEPWKANSSHLCIKDLYDVEYEFFFSGAGLREWSMEYTVRGPAKDYTIRSVYRR</sequence>
<dbReference type="InterPro" id="IPR050346">
    <property type="entry name" value="FMO-like"/>
</dbReference>
<evidence type="ECO:0000313" key="6">
    <source>
        <dbReference type="EMBL" id="CAG8974584.1"/>
    </source>
</evidence>
<dbReference type="GO" id="GO:0004499">
    <property type="term" value="F:N,N-dimethylaniline monooxygenase activity"/>
    <property type="evidence" value="ECO:0007669"/>
    <property type="project" value="InterPro"/>
</dbReference>
<dbReference type="PRINTS" id="PR00411">
    <property type="entry name" value="PNDRDTASEI"/>
</dbReference>
<dbReference type="InterPro" id="IPR020946">
    <property type="entry name" value="Flavin_mOase-like"/>
</dbReference>
<dbReference type="Pfam" id="PF00743">
    <property type="entry name" value="FMO-like"/>
    <property type="match status" value="1"/>
</dbReference>
<protein>
    <recommendedName>
        <fullName evidence="5">DUF6314 domain-containing protein</fullName>
    </recommendedName>
</protein>
<dbReference type="Proteomes" id="UP000701801">
    <property type="component" value="Unassembled WGS sequence"/>
</dbReference>
<dbReference type="GO" id="GO:0050661">
    <property type="term" value="F:NADP binding"/>
    <property type="evidence" value="ECO:0007669"/>
    <property type="project" value="InterPro"/>
</dbReference>
<feature type="domain" description="DUF6314" evidence="5">
    <location>
        <begin position="573"/>
        <end position="735"/>
    </location>
</feature>
<evidence type="ECO:0000259" key="5">
    <source>
        <dbReference type="Pfam" id="PF19834"/>
    </source>
</evidence>
<proteinExistence type="inferred from homology"/>
<keyword evidence="7" id="KW-1185">Reference proteome</keyword>
<name>A0A9N9LG40_9HELO</name>
<evidence type="ECO:0000256" key="3">
    <source>
        <dbReference type="ARBA" id="ARBA00022827"/>
    </source>
</evidence>
<dbReference type="Gene3D" id="3.50.50.60">
    <property type="entry name" value="FAD/NAD(P)-binding domain"/>
    <property type="match status" value="1"/>
</dbReference>
<keyword evidence="2" id="KW-0285">Flavoprotein</keyword>
<evidence type="ECO:0000256" key="4">
    <source>
        <dbReference type="ARBA" id="ARBA00023002"/>
    </source>
</evidence>
<dbReference type="InterPro" id="IPR045632">
    <property type="entry name" value="DUF6314"/>
</dbReference>
<dbReference type="SUPFAM" id="SSF51905">
    <property type="entry name" value="FAD/NAD(P)-binding domain"/>
    <property type="match status" value="1"/>
</dbReference>
<dbReference type="InterPro" id="IPR036188">
    <property type="entry name" value="FAD/NAD-bd_sf"/>
</dbReference>
<evidence type="ECO:0000256" key="2">
    <source>
        <dbReference type="ARBA" id="ARBA00022630"/>
    </source>
</evidence>
<evidence type="ECO:0000256" key="1">
    <source>
        <dbReference type="ARBA" id="ARBA00009183"/>
    </source>
</evidence>
<comment type="caution">
    <text evidence="6">The sequence shown here is derived from an EMBL/GenBank/DDBJ whole genome shotgun (WGS) entry which is preliminary data.</text>
</comment>
<dbReference type="PRINTS" id="PR00368">
    <property type="entry name" value="FADPNR"/>
</dbReference>
<evidence type="ECO:0000313" key="7">
    <source>
        <dbReference type="Proteomes" id="UP000701801"/>
    </source>
</evidence>
<dbReference type="GO" id="GO:0050660">
    <property type="term" value="F:flavin adenine dinucleotide binding"/>
    <property type="evidence" value="ECO:0007669"/>
    <property type="project" value="InterPro"/>
</dbReference>